<dbReference type="AlphaFoldDB" id="A0A1B6KA35"/>
<feature type="non-terminal residue" evidence="2">
    <location>
        <position position="1"/>
    </location>
</feature>
<dbReference type="EMBL" id="GEBQ01031674">
    <property type="protein sequence ID" value="JAT08303.1"/>
    <property type="molecule type" value="Transcribed_RNA"/>
</dbReference>
<dbReference type="Pfam" id="PF00078">
    <property type="entry name" value="RVT_1"/>
    <property type="match status" value="1"/>
</dbReference>
<dbReference type="PANTHER" id="PTHR33332">
    <property type="entry name" value="REVERSE TRANSCRIPTASE DOMAIN-CONTAINING PROTEIN"/>
    <property type="match status" value="1"/>
</dbReference>
<dbReference type="PROSITE" id="PS50878">
    <property type="entry name" value="RT_POL"/>
    <property type="match status" value="1"/>
</dbReference>
<feature type="domain" description="Reverse transcriptase" evidence="1">
    <location>
        <begin position="1"/>
        <end position="110"/>
    </location>
</feature>
<evidence type="ECO:0000313" key="2">
    <source>
        <dbReference type="EMBL" id="JAT08303.1"/>
    </source>
</evidence>
<sequence length="110" mass="12352">TALVDLLDSILDGLEEGENVISIHLDMSKAFDCLSHKLILDKLGHLGFEGTAWHWFRSYLEGREQLVELKRSRNGTRSTVRSTKLPITRGVPQGSVLGPVMFILFTFDLP</sequence>
<proteinExistence type="predicted"/>
<evidence type="ECO:0000259" key="1">
    <source>
        <dbReference type="PROSITE" id="PS50878"/>
    </source>
</evidence>
<reference evidence="2" key="1">
    <citation type="submission" date="2015-11" db="EMBL/GenBank/DDBJ databases">
        <title>De novo transcriptome assembly of four potential Pierce s Disease insect vectors from Arizona vineyards.</title>
        <authorList>
            <person name="Tassone E.E."/>
        </authorList>
    </citation>
    <scope>NUCLEOTIDE SEQUENCE</scope>
</reference>
<accession>A0A1B6KA35</accession>
<organism evidence="2">
    <name type="scientific">Graphocephala atropunctata</name>
    <dbReference type="NCBI Taxonomy" id="36148"/>
    <lineage>
        <taxon>Eukaryota</taxon>
        <taxon>Metazoa</taxon>
        <taxon>Ecdysozoa</taxon>
        <taxon>Arthropoda</taxon>
        <taxon>Hexapoda</taxon>
        <taxon>Insecta</taxon>
        <taxon>Pterygota</taxon>
        <taxon>Neoptera</taxon>
        <taxon>Paraneoptera</taxon>
        <taxon>Hemiptera</taxon>
        <taxon>Auchenorrhyncha</taxon>
        <taxon>Membracoidea</taxon>
        <taxon>Cicadellidae</taxon>
        <taxon>Cicadellinae</taxon>
        <taxon>Cicadellini</taxon>
        <taxon>Graphocephala</taxon>
    </lineage>
</organism>
<protein>
    <recommendedName>
        <fullName evidence="1">Reverse transcriptase domain-containing protein</fullName>
    </recommendedName>
</protein>
<name>A0A1B6KA35_9HEMI</name>
<feature type="non-terminal residue" evidence="2">
    <location>
        <position position="110"/>
    </location>
</feature>
<gene>
    <name evidence="2" type="ORF">g.7448</name>
</gene>
<dbReference type="InterPro" id="IPR000477">
    <property type="entry name" value="RT_dom"/>
</dbReference>